<dbReference type="PANTHER" id="PTHR11579">
    <property type="entry name" value="PROTEIN-L-ISOASPARTATE O-METHYLTRANSFERASE"/>
    <property type="match status" value="1"/>
</dbReference>
<dbReference type="Pfam" id="PF01135">
    <property type="entry name" value="PCMT"/>
    <property type="match status" value="1"/>
</dbReference>
<dbReference type="GO" id="GO:0032259">
    <property type="term" value="P:methylation"/>
    <property type="evidence" value="ECO:0007669"/>
    <property type="project" value="UniProtKB-KW"/>
</dbReference>
<accession>A0A1H0JV03</accession>
<name>A0A1H0JV03_9ACTN</name>
<evidence type="ECO:0000256" key="6">
    <source>
        <dbReference type="ARBA" id="ARBA00022603"/>
    </source>
</evidence>
<evidence type="ECO:0000256" key="3">
    <source>
        <dbReference type="ARBA" id="ARBA00011890"/>
    </source>
</evidence>
<evidence type="ECO:0000256" key="2">
    <source>
        <dbReference type="ARBA" id="ARBA00005369"/>
    </source>
</evidence>
<evidence type="ECO:0000256" key="1">
    <source>
        <dbReference type="ARBA" id="ARBA00004496"/>
    </source>
</evidence>
<evidence type="ECO:0000256" key="4">
    <source>
        <dbReference type="ARBA" id="ARBA00013346"/>
    </source>
</evidence>
<sequence>MYDPVDAAFAAAPREEFLPRDQRERASYDGPLDIGHGQTNSQPRTVAAMLRLLEVQPGDRVLDVGSGSGWATALLAHLTGPAGYVIGVEIKPDLVAFGAANLARVGPTWAYIVAARPGVLGLPDHAPFDRILVSAQARRLPEALVAQLGAGGRMVLPVDGTMLLVEQQEGEPRDVPRVTRHGSYRFVPLL</sequence>
<dbReference type="AlphaFoldDB" id="A0A1H0JV03"/>
<gene>
    <name evidence="13" type="ORF">SAMN05192576_4064</name>
</gene>
<dbReference type="Gene3D" id="3.40.50.150">
    <property type="entry name" value="Vaccinia Virus protein VP39"/>
    <property type="match status" value="1"/>
</dbReference>
<dbReference type="PANTHER" id="PTHR11579:SF0">
    <property type="entry name" value="PROTEIN-L-ISOASPARTATE(D-ASPARTATE) O-METHYLTRANSFERASE"/>
    <property type="match status" value="1"/>
</dbReference>
<dbReference type="InterPro" id="IPR029063">
    <property type="entry name" value="SAM-dependent_MTases_sf"/>
</dbReference>
<proteinExistence type="inferred from homology"/>
<evidence type="ECO:0000313" key="14">
    <source>
        <dbReference type="Proteomes" id="UP000199004"/>
    </source>
</evidence>
<keyword evidence="8" id="KW-0949">S-adenosyl-L-methionine</keyword>
<comment type="subcellular location">
    <subcellularLocation>
        <location evidence="1">Cytoplasm</location>
    </subcellularLocation>
</comment>
<evidence type="ECO:0000256" key="11">
    <source>
        <dbReference type="ARBA" id="ARBA00031350"/>
    </source>
</evidence>
<keyword evidence="6 13" id="KW-0489">Methyltransferase</keyword>
<dbReference type="RefSeq" id="WP_245715385.1">
    <property type="nucleotide sequence ID" value="NZ_BKAE01000014.1"/>
</dbReference>
<keyword evidence="5" id="KW-0963">Cytoplasm</keyword>
<evidence type="ECO:0000256" key="9">
    <source>
        <dbReference type="ARBA" id="ARBA00030757"/>
    </source>
</evidence>
<dbReference type="STRING" id="1005944.SAMN05192576_4064"/>
<dbReference type="GO" id="GO:0005737">
    <property type="term" value="C:cytoplasm"/>
    <property type="evidence" value="ECO:0007669"/>
    <property type="project" value="UniProtKB-SubCell"/>
</dbReference>
<dbReference type="InterPro" id="IPR000682">
    <property type="entry name" value="PCMT"/>
</dbReference>
<dbReference type="SUPFAM" id="SSF53335">
    <property type="entry name" value="S-adenosyl-L-methionine-dependent methyltransferases"/>
    <property type="match status" value="1"/>
</dbReference>
<dbReference type="EMBL" id="FNIC01000009">
    <property type="protein sequence ID" value="SDO47251.1"/>
    <property type="molecule type" value="Genomic_DNA"/>
</dbReference>
<feature type="region of interest" description="Disordered" evidence="12">
    <location>
        <begin position="20"/>
        <end position="40"/>
    </location>
</feature>
<dbReference type="Proteomes" id="UP000199004">
    <property type="component" value="Unassembled WGS sequence"/>
</dbReference>
<protein>
    <recommendedName>
        <fullName evidence="4">Protein-L-isoaspartate O-methyltransferase</fullName>
        <ecNumber evidence="3">2.1.1.77</ecNumber>
    </recommendedName>
    <alternativeName>
        <fullName evidence="11">L-isoaspartyl protein carboxyl methyltransferase</fullName>
    </alternativeName>
    <alternativeName>
        <fullName evidence="9">Protein L-isoaspartyl methyltransferase</fullName>
    </alternativeName>
    <alternativeName>
        <fullName evidence="10">Protein-beta-aspartate methyltransferase</fullName>
    </alternativeName>
</protein>
<dbReference type="CDD" id="cd02440">
    <property type="entry name" value="AdoMet_MTases"/>
    <property type="match status" value="1"/>
</dbReference>
<comment type="similarity">
    <text evidence="2">Belongs to the methyltransferase superfamily. L-isoaspartyl/D-aspartyl protein methyltransferase family.</text>
</comment>
<dbReference type="EC" id="2.1.1.77" evidence="3"/>
<dbReference type="GO" id="GO:0004719">
    <property type="term" value="F:protein-L-isoaspartate (D-aspartate) O-methyltransferase activity"/>
    <property type="evidence" value="ECO:0007669"/>
    <property type="project" value="UniProtKB-EC"/>
</dbReference>
<organism evidence="13 14">
    <name type="scientific">Nocardioides szechwanensis</name>
    <dbReference type="NCBI Taxonomy" id="1005944"/>
    <lineage>
        <taxon>Bacteria</taxon>
        <taxon>Bacillati</taxon>
        <taxon>Actinomycetota</taxon>
        <taxon>Actinomycetes</taxon>
        <taxon>Propionibacteriales</taxon>
        <taxon>Nocardioidaceae</taxon>
        <taxon>Nocardioides</taxon>
    </lineage>
</organism>
<reference evidence="13 14" key="1">
    <citation type="submission" date="2016-10" db="EMBL/GenBank/DDBJ databases">
        <authorList>
            <person name="de Groot N.N."/>
        </authorList>
    </citation>
    <scope>NUCLEOTIDE SEQUENCE [LARGE SCALE GENOMIC DNA]</scope>
    <source>
        <strain evidence="13 14">CGMCC 1.11147</strain>
    </source>
</reference>
<evidence type="ECO:0000256" key="10">
    <source>
        <dbReference type="ARBA" id="ARBA00031323"/>
    </source>
</evidence>
<evidence type="ECO:0000256" key="8">
    <source>
        <dbReference type="ARBA" id="ARBA00022691"/>
    </source>
</evidence>
<evidence type="ECO:0000256" key="5">
    <source>
        <dbReference type="ARBA" id="ARBA00022490"/>
    </source>
</evidence>
<evidence type="ECO:0000256" key="7">
    <source>
        <dbReference type="ARBA" id="ARBA00022679"/>
    </source>
</evidence>
<evidence type="ECO:0000313" key="13">
    <source>
        <dbReference type="EMBL" id="SDO47251.1"/>
    </source>
</evidence>
<evidence type="ECO:0000256" key="12">
    <source>
        <dbReference type="SAM" id="MobiDB-lite"/>
    </source>
</evidence>
<keyword evidence="14" id="KW-1185">Reference proteome</keyword>
<keyword evidence="7 13" id="KW-0808">Transferase</keyword>